<protein>
    <submittedName>
        <fullName evidence="1">Uncharacterized protein</fullName>
    </submittedName>
</protein>
<reference evidence="1" key="2">
    <citation type="journal article" date="2015" name="Fish Shellfish Immunol.">
        <title>Early steps in the European eel (Anguilla anguilla)-Vibrio vulnificus interaction in the gills: Role of the RtxA13 toxin.</title>
        <authorList>
            <person name="Callol A."/>
            <person name="Pajuelo D."/>
            <person name="Ebbesson L."/>
            <person name="Teles M."/>
            <person name="MacKenzie S."/>
            <person name="Amaro C."/>
        </authorList>
    </citation>
    <scope>NUCLEOTIDE SEQUENCE</scope>
</reference>
<accession>A0A0E9RKD7</accession>
<dbReference type="AlphaFoldDB" id="A0A0E9RKD7"/>
<reference evidence="1" key="1">
    <citation type="submission" date="2014-11" db="EMBL/GenBank/DDBJ databases">
        <authorList>
            <person name="Amaro Gonzalez C."/>
        </authorList>
    </citation>
    <scope>NUCLEOTIDE SEQUENCE</scope>
</reference>
<sequence length="19" mass="2236">MFAVCIPKSTVWTVLNRRN</sequence>
<organism evidence="1">
    <name type="scientific">Anguilla anguilla</name>
    <name type="common">European freshwater eel</name>
    <name type="synonym">Muraena anguilla</name>
    <dbReference type="NCBI Taxonomy" id="7936"/>
    <lineage>
        <taxon>Eukaryota</taxon>
        <taxon>Metazoa</taxon>
        <taxon>Chordata</taxon>
        <taxon>Craniata</taxon>
        <taxon>Vertebrata</taxon>
        <taxon>Euteleostomi</taxon>
        <taxon>Actinopterygii</taxon>
        <taxon>Neopterygii</taxon>
        <taxon>Teleostei</taxon>
        <taxon>Anguilliformes</taxon>
        <taxon>Anguillidae</taxon>
        <taxon>Anguilla</taxon>
    </lineage>
</organism>
<proteinExistence type="predicted"/>
<evidence type="ECO:0000313" key="1">
    <source>
        <dbReference type="EMBL" id="JAH29569.1"/>
    </source>
</evidence>
<name>A0A0E9RKD7_ANGAN</name>
<dbReference type="EMBL" id="GBXM01079008">
    <property type="protein sequence ID" value="JAH29569.1"/>
    <property type="molecule type" value="Transcribed_RNA"/>
</dbReference>